<keyword evidence="3" id="KW-0732">Signal</keyword>
<feature type="transmembrane region" description="Helical" evidence="2">
    <location>
        <begin position="193"/>
        <end position="216"/>
    </location>
</feature>
<dbReference type="Proteomes" id="UP000005408">
    <property type="component" value="Unassembled WGS sequence"/>
</dbReference>
<organism evidence="4 5">
    <name type="scientific">Magallana gigas</name>
    <name type="common">Pacific oyster</name>
    <name type="synonym">Crassostrea gigas</name>
    <dbReference type="NCBI Taxonomy" id="29159"/>
    <lineage>
        <taxon>Eukaryota</taxon>
        <taxon>Metazoa</taxon>
        <taxon>Spiralia</taxon>
        <taxon>Lophotrochozoa</taxon>
        <taxon>Mollusca</taxon>
        <taxon>Bivalvia</taxon>
        <taxon>Autobranchia</taxon>
        <taxon>Pteriomorphia</taxon>
        <taxon>Ostreida</taxon>
        <taxon>Ostreoidea</taxon>
        <taxon>Ostreidae</taxon>
        <taxon>Magallana</taxon>
    </lineage>
</organism>
<feature type="signal peptide" evidence="3">
    <location>
        <begin position="1"/>
        <end position="25"/>
    </location>
</feature>
<dbReference type="EnsemblMetazoa" id="G14421.1">
    <property type="protein sequence ID" value="G14421.1:cds"/>
    <property type="gene ID" value="G14421"/>
</dbReference>
<feature type="chain" id="PRO_5036451950" evidence="3">
    <location>
        <begin position="26"/>
        <end position="257"/>
    </location>
</feature>
<keyword evidence="2" id="KW-1133">Transmembrane helix</keyword>
<reference evidence="4" key="1">
    <citation type="submission" date="2022-08" db="UniProtKB">
        <authorList>
            <consortium name="EnsemblMetazoa"/>
        </authorList>
    </citation>
    <scope>IDENTIFICATION</scope>
    <source>
        <strain evidence="4">05x7-T-G4-1.051#20</strain>
    </source>
</reference>
<feature type="region of interest" description="Disordered" evidence="1">
    <location>
        <begin position="238"/>
        <end position="257"/>
    </location>
</feature>
<evidence type="ECO:0000256" key="2">
    <source>
        <dbReference type="SAM" id="Phobius"/>
    </source>
</evidence>
<sequence length="257" mass="29212">MSLHTKVCLVLVGTFIASLLVQNECRKLEGYKFPVYTTAFCPRIETEWIERSSALKCNKSNGYMCLPNESIDKLLEFCYRGPVERIQEGICLYLVKGVSLVQSYNCSRFTQGCPNRSFFSNEFFKYQACISIGNKCFLAEPSCKSITPPHIQSTTQLFESVNKWNGSTTTHPQQSSEHPQLDNVPINDNDDALLVPILLGIVIPLCFLSLLCGYYIKRKYRICETKGDNDLEGQEQEKLIQSNNEGENIVQFKDDLE</sequence>
<keyword evidence="2" id="KW-0812">Transmembrane</keyword>
<evidence type="ECO:0000256" key="1">
    <source>
        <dbReference type="SAM" id="MobiDB-lite"/>
    </source>
</evidence>
<keyword evidence="2" id="KW-0472">Membrane</keyword>
<dbReference type="AlphaFoldDB" id="A0A8W8II71"/>
<evidence type="ECO:0000313" key="5">
    <source>
        <dbReference type="Proteomes" id="UP000005408"/>
    </source>
</evidence>
<name>A0A8W8II71_MAGGI</name>
<evidence type="ECO:0000313" key="4">
    <source>
        <dbReference type="EnsemblMetazoa" id="G14421.1:cds"/>
    </source>
</evidence>
<keyword evidence="5" id="KW-1185">Reference proteome</keyword>
<protein>
    <submittedName>
        <fullName evidence="4">Uncharacterized protein</fullName>
    </submittedName>
</protein>
<accession>A0A8W8II71</accession>
<evidence type="ECO:0000256" key="3">
    <source>
        <dbReference type="SAM" id="SignalP"/>
    </source>
</evidence>
<proteinExistence type="predicted"/>